<protein>
    <submittedName>
        <fullName evidence="1">Uncharacterized protein</fullName>
    </submittedName>
</protein>
<evidence type="ECO:0000313" key="1">
    <source>
        <dbReference type="EMBL" id="JAE28105.1"/>
    </source>
</evidence>
<name>A0A0A9GSW5_ARUDO</name>
<accession>A0A0A9GSW5</accession>
<dbReference type="EMBL" id="GBRH01169791">
    <property type="protein sequence ID" value="JAE28105.1"/>
    <property type="molecule type" value="Transcribed_RNA"/>
</dbReference>
<proteinExistence type="predicted"/>
<sequence>MDLELSVDWQSMNML</sequence>
<organism evidence="1">
    <name type="scientific">Arundo donax</name>
    <name type="common">Giant reed</name>
    <name type="synonym">Donax arundinaceus</name>
    <dbReference type="NCBI Taxonomy" id="35708"/>
    <lineage>
        <taxon>Eukaryota</taxon>
        <taxon>Viridiplantae</taxon>
        <taxon>Streptophyta</taxon>
        <taxon>Embryophyta</taxon>
        <taxon>Tracheophyta</taxon>
        <taxon>Spermatophyta</taxon>
        <taxon>Magnoliopsida</taxon>
        <taxon>Liliopsida</taxon>
        <taxon>Poales</taxon>
        <taxon>Poaceae</taxon>
        <taxon>PACMAD clade</taxon>
        <taxon>Arundinoideae</taxon>
        <taxon>Arundineae</taxon>
        <taxon>Arundo</taxon>
    </lineage>
</organism>
<reference evidence="1" key="1">
    <citation type="submission" date="2014-09" db="EMBL/GenBank/DDBJ databases">
        <authorList>
            <person name="Magalhaes I.L.F."/>
            <person name="Oliveira U."/>
            <person name="Santos F.R."/>
            <person name="Vidigal T.H.D.A."/>
            <person name="Brescovit A.D."/>
            <person name="Santos A.J."/>
        </authorList>
    </citation>
    <scope>NUCLEOTIDE SEQUENCE</scope>
    <source>
        <tissue evidence="1">Shoot tissue taken approximately 20 cm above the soil surface</tissue>
    </source>
</reference>
<reference evidence="1" key="2">
    <citation type="journal article" date="2015" name="Data Brief">
        <title>Shoot transcriptome of the giant reed, Arundo donax.</title>
        <authorList>
            <person name="Barrero R.A."/>
            <person name="Guerrero F.D."/>
            <person name="Moolhuijzen P."/>
            <person name="Goolsby J.A."/>
            <person name="Tidwell J."/>
            <person name="Bellgard S.E."/>
            <person name="Bellgard M.I."/>
        </authorList>
    </citation>
    <scope>NUCLEOTIDE SEQUENCE</scope>
    <source>
        <tissue evidence="1">Shoot tissue taken approximately 20 cm above the soil surface</tissue>
    </source>
</reference>